<keyword evidence="6" id="KW-1185">Reference proteome</keyword>
<dbReference type="eggNOG" id="COG0744">
    <property type="taxonomic scope" value="Bacteria"/>
</dbReference>
<dbReference type="Proteomes" id="UP000009879">
    <property type="component" value="Unassembled WGS sequence"/>
</dbReference>
<feature type="domain" description="Resuscitation-promoting factor core lysozyme-like" evidence="4">
    <location>
        <begin position="69"/>
        <end position="139"/>
    </location>
</feature>
<reference evidence="5 6" key="1">
    <citation type="submission" date="2012-09" db="EMBL/GenBank/DDBJ databases">
        <title>Genome Sequence of Brevibacterium casei S18.</title>
        <authorList>
            <person name="Sharma R."/>
            <person name="Singh A."/>
            <person name="Jangir P.K."/>
        </authorList>
    </citation>
    <scope>NUCLEOTIDE SEQUENCE [LARGE SCALE GENOMIC DNA]</scope>
    <source>
        <strain evidence="5 6">S18</strain>
    </source>
</reference>
<evidence type="ECO:0000313" key="5">
    <source>
        <dbReference type="EMBL" id="EKU49716.1"/>
    </source>
</evidence>
<dbReference type="eggNOG" id="COG1388">
    <property type="taxonomic scope" value="Bacteria"/>
</dbReference>
<name>K9AUG5_9MICO</name>
<feature type="compositionally biased region" description="Basic and acidic residues" evidence="3">
    <location>
        <begin position="153"/>
        <end position="222"/>
    </location>
</feature>
<accession>K9AUG5</accession>
<dbReference type="SUPFAM" id="SSF53955">
    <property type="entry name" value="Lysozyme-like"/>
    <property type="match status" value="1"/>
</dbReference>
<dbReference type="InterPro" id="IPR010618">
    <property type="entry name" value="RPF"/>
</dbReference>
<dbReference type="CDD" id="cd13925">
    <property type="entry name" value="RPF"/>
    <property type="match status" value="1"/>
</dbReference>
<dbReference type="EMBL" id="AMSP01000001">
    <property type="protein sequence ID" value="EKU49716.1"/>
    <property type="molecule type" value="Genomic_DNA"/>
</dbReference>
<evidence type="ECO:0000259" key="4">
    <source>
        <dbReference type="Pfam" id="PF06737"/>
    </source>
</evidence>
<dbReference type="PATRIC" id="fig|1229781.4.peg.654"/>
<dbReference type="Pfam" id="PF06737">
    <property type="entry name" value="Transglycosylas"/>
    <property type="match status" value="1"/>
</dbReference>
<comment type="similarity">
    <text evidence="1">Belongs to the transglycosylase family. Rpf subfamily.</text>
</comment>
<dbReference type="GO" id="GO:0016787">
    <property type="term" value="F:hydrolase activity"/>
    <property type="evidence" value="ECO:0007669"/>
    <property type="project" value="UniProtKB-KW"/>
</dbReference>
<dbReference type="Gene3D" id="1.10.530.10">
    <property type="match status" value="1"/>
</dbReference>
<feature type="compositionally biased region" description="Polar residues" evidence="3">
    <location>
        <begin position="261"/>
        <end position="270"/>
    </location>
</feature>
<dbReference type="AlphaFoldDB" id="K9AUG5"/>
<feature type="region of interest" description="Disordered" evidence="3">
    <location>
        <begin position="132"/>
        <end position="280"/>
    </location>
</feature>
<comment type="caution">
    <text evidence="5">The sequence shown here is derived from an EMBL/GenBank/DDBJ whole genome shotgun (WGS) entry which is preliminary data.</text>
</comment>
<evidence type="ECO:0000313" key="6">
    <source>
        <dbReference type="Proteomes" id="UP000009879"/>
    </source>
</evidence>
<gene>
    <name evidence="5" type="ORF">C272_03245</name>
</gene>
<dbReference type="InterPro" id="IPR023346">
    <property type="entry name" value="Lysozyme-like_dom_sf"/>
</dbReference>
<evidence type="ECO:0000256" key="1">
    <source>
        <dbReference type="ARBA" id="ARBA00010830"/>
    </source>
</evidence>
<evidence type="ECO:0000256" key="2">
    <source>
        <dbReference type="ARBA" id="ARBA00022801"/>
    </source>
</evidence>
<organism evidence="5 6">
    <name type="scientific">Brevibacterium casei S18</name>
    <dbReference type="NCBI Taxonomy" id="1229781"/>
    <lineage>
        <taxon>Bacteria</taxon>
        <taxon>Bacillati</taxon>
        <taxon>Actinomycetota</taxon>
        <taxon>Actinomycetes</taxon>
        <taxon>Micrococcales</taxon>
        <taxon>Brevibacteriaceae</taxon>
        <taxon>Brevibacterium</taxon>
    </lineage>
</organism>
<feature type="compositionally biased region" description="Acidic residues" evidence="3">
    <location>
        <begin position="223"/>
        <end position="260"/>
    </location>
</feature>
<proteinExistence type="inferred from homology"/>
<evidence type="ECO:0000256" key="3">
    <source>
        <dbReference type="SAM" id="MobiDB-lite"/>
    </source>
</evidence>
<protein>
    <submittedName>
        <fullName evidence="5">Transglycosylase-like protein</fullName>
    </submittedName>
</protein>
<keyword evidence="2" id="KW-0378">Hydrolase</keyword>
<sequence length="280" mass="29865">MDTVGGVDYREQGFGDIRGFFPVHLTTETTTVKLLTTHLHRTAALVGAAALAAAGLLGVGAPSQADEAKSVWDRVAACESSGDWSINTGNGYYGGLQFSLRTWKAFGGEGMPHEASREEQIRIAQKTLAVQGPGAWPTCGKKAGLTKENGAADDGRADEPKKDEPKAEEPKDESKADEPTEEPKNDEPTEEPKADEPKTDEDSTNDEPKQDEPKAEEPKAEEPADDPQPEDPKDDDSTTEDESLTETPDSEGADTDDGADENSSNANDTGLTGHVIDLNK</sequence>